<evidence type="ECO:0000313" key="2">
    <source>
        <dbReference type="Proteomes" id="UP000194236"/>
    </source>
</evidence>
<dbReference type="Proteomes" id="UP000194236">
    <property type="component" value="Unassembled WGS sequence"/>
</dbReference>
<accession>A0A1Y3BIQ5</accession>
<reference evidence="1 2" key="1">
    <citation type="submission" date="2017-03" db="EMBL/GenBank/DDBJ databases">
        <title>Genome Survey of Euroglyphus maynei.</title>
        <authorList>
            <person name="Arlian L.G."/>
            <person name="Morgan M.S."/>
            <person name="Rider S.D."/>
        </authorList>
    </citation>
    <scope>NUCLEOTIDE SEQUENCE [LARGE SCALE GENOMIC DNA]</scope>
    <source>
        <strain evidence="1">Arlian Lab</strain>
        <tissue evidence="1">Whole body</tissue>
    </source>
</reference>
<comment type="caution">
    <text evidence="1">The sequence shown here is derived from an EMBL/GenBank/DDBJ whole genome shotgun (WGS) entry which is preliminary data.</text>
</comment>
<name>A0A1Y3BIQ5_EURMA</name>
<keyword evidence="2" id="KW-1185">Reference proteome</keyword>
<sequence length="15" mass="1806">MFVMFAVKVSVHHHH</sequence>
<organism evidence="1 2">
    <name type="scientific">Euroglyphus maynei</name>
    <name type="common">Mayne's house dust mite</name>
    <dbReference type="NCBI Taxonomy" id="6958"/>
    <lineage>
        <taxon>Eukaryota</taxon>
        <taxon>Metazoa</taxon>
        <taxon>Ecdysozoa</taxon>
        <taxon>Arthropoda</taxon>
        <taxon>Chelicerata</taxon>
        <taxon>Arachnida</taxon>
        <taxon>Acari</taxon>
        <taxon>Acariformes</taxon>
        <taxon>Sarcoptiformes</taxon>
        <taxon>Astigmata</taxon>
        <taxon>Psoroptidia</taxon>
        <taxon>Analgoidea</taxon>
        <taxon>Pyroglyphidae</taxon>
        <taxon>Pyroglyphinae</taxon>
        <taxon>Euroglyphus</taxon>
    </lineage>
</organism>
<evidence type="ECO:0000313" key="1">
    <source>
        <dbReference type="EMBL" id="OTF80840.1"/>
    </source>
</evidence>
<proteinExistence type="predicted"/>
<protein>
    <submittedName>
        <fullName evidence="1">Uncharacterized protein</fullName>
    </submittedName>
</protein>
<dbReference type="EMBL" id="MUJZ01016357">
    <property type="protein sequence ID" value="OTF80840.1"/>
    <property type="molecule type" value="Genomic_DNA"/>
</dbReference>
<gene>
    <name evidence="1" type="ORF">BLA29_004287</name>
</gene>